<proteinExistence type="predicted"/>
<comment type="cofactor">
    <cofactor evidence="1">
        <name>Mg(2+)</name>
        <dbReference type="ChEBI" id="CHEBI:18420"/>
    </cofactor>
</comment>
<dbReference type="PANTHER" id="PTHR43046">
    <property type="entry name" value="GDP-MANNOSE MANNOSYL HYDROLASE"/>
    <property type="match status" value="1"/>
</dbReference>
<dbReference type="PROSITE" id="PS51462">
    <property type="entry name" value="NUDIX"/>
    <property type="match status" value="1"/>
</dbReference>
<keyword evidence="2 4" id="KW-0378">Hydrolase</keyword>
<evidence type="ECO:0000313" key="4">
    <source>
        <dbReference type="EMBL" id="MEN3238709.1"/>
    </source>
</evidence>
<dbReference type="Pfam" id="PF00293">
    <property type="entry name" value="NUDIX"/>
    <property type="match status" value="1"/>
</dbReference>
<dbReference type="PANTHER" id="PTHR43046:SF14">
    <property type="entry name" value="MUTT_NUDIX FAMILY PROTEIN"/>
    <property type="match status" value="1"/>
</dbReference>
<evidence type="ECO:0000259" key="3">
    <source>
        <dbReference type="PROSITE" id="PS51462"/>
    </source>
</evidence>
<evidence type="ECO:0000313" key="5">
    <source>
        <dbReference type="Proteomes" id="UP001407347"/>
    </source>
</evidence>
<accession>A0ABV0A5S3</accession>
<reference evidence="4 5" key="1">
    <citation type="journal article" date="2023" name="PLoS ONE">
        <title>Complete genome assembly of Hawai'i environmental nontuberculous mycobacteria reveals unexpected co-isolation with methylobacteria.</title>
        <authorList>
            <person name="Hendrix J."/>
            <person name="Epperson L.E."/>
            <person name="Tong E.I."/>
            <person name="Chan Y.L."/>
            <person name="Hasan N.A."/>
            <person name="Dawrs S.N."/>
            <person name="Norton G.J."/>
            <person name="Virdi R."/>
            <person name="Crooks J.L."/>
            <person name="Chan E.D."/>
            <person name="Honda J.R."/>
            <person name="Strong M."/>
        </authorList>
    </citation>
    <scope>NUCLEOTIDE SEQUENCE [LARGE SCALE GENOMIC DNA]</scope>
    <source>
        <strain evidence="4 5">NJH_HI04-1</strain>
    </source>
</reference>
<feature type="domain" description="Nudix hydrolase" evidence="3">
    <location>
        <begin position="6"/>
        <end position="132"/>
    </location>
</feature>
<name>A0ABV0A5S3_9HYPH</name>
<dbReference type="Gene3D" id="3.90.79.10">
    <property type="entry name" value="Nucleoside Triphosphate Pyrophosphohydrolase"/>
    <property type="match status" value="1"/>
</dbReference>
<organism evidence="4 5">
    <name type="scientific">Methylobacterium ajmalii</name>
    <dbReference type="NCBI Taxonomy" id="2738439"/>
    <lineage>
        <taxon>Bacteria</taxon>
        <taxon>Pseudomonadati</taxon>
        <taxon>Pseudomonadota</taxon>
        <taxon>Alphaproteobacteria</taxon>
        <taxon>Hyphomicrobiales</taxon>
        <taxon>Methylobacteriaceae</taxon>
        <taxon>Methylobacterium</taxon>
    </lineage>
</organism>
<dbReference type="Proteomes" id="UP001407347">
    <property type="component" value="Unassembled WGS sequence"/>
</dbReference>
<gene>
    <name evidence="4" type="ORF">PUR29_35315</name>
</gene>
<keyword evidence="5" id="KW-1185">Reference proteome</keyword>
<dbReference type="SUPFAM" id="SSF55811">
    <property type="entry name" value="Nudix"/>
    <property type="match status" value="1"/>
</dbReference>
<sequence length="150" mass="17035">MTPQITKVRVRAVGIVKKGNSILIIKQTDGTTEWNCYPGGKLEHNENLEDCLIRELSEELSLDVSVVQFVGIGTYVEGNKTTLEAFFICEPKSETLRINEKHIIDARFIDLKDLHAHQVYPLELTSDLEKFVTECDSNLVNIGRYYGQFS</sequence>
<dbReference type="RefSeq" id="WP_298963763.1">
    <property type="nucleotide sequence ID" value="NZ_JAQYXP010000007.1"/>
</dbReference>
<comment type="caution">
    <text evidence="4">The sequence shown here is derived from an EMBL/GenBank/DDBJ whole genome shotgun (WGS) entry which is preliminary data.</text>
</comment>
<dbReference type="EMBL" id="JAQYXP010000007">
    <property type="protein sequence ID" value="MEN3238709.1"/>
    <property type="molecule type" value="Genomic_DNA"/>
</dbReference>
<evidence type="ECO:0000256" key="2">
    <source>
        <dbReference type="ARBA" id="ARBA00022801"/>
    </source>
</evidence>
<dbReference type="InterPro" id="IPR000086">
    <property type="entry name" value="NUDIX_hydrolase_dom"/>
</dbReference>
<evidence type="ECO:0000256" key="1">
    <source>
        <dbReference type="ARBA" id="ARBA00001946"/>
    </source>
</evidence>
<protein>
    <submittedName>
        <fullName evidence="4">NUDIX hydrolase</fullName>
    </submittedName>
</protein>
<dbReference type="InterPro" id="IPR015797">
    <property type="entry name" value="NUDIX_hydrolase-like_dom_sf"/>
</dbReference>
<dbReference type="GO" id="GO:0016787">
    <property type="term" value="F:hydrolase activity"/>
    <property type="evidence" value="ECO:0007669"/>
    <property type="project" value="UniProtKB-KW"/>
</dbReference>